<dbReference type="GO" id="GO:0043856">
    <property type="term" value="F:anti-sigma factor antagonist activity"/>
    <property type="evidence" value="ECO:0007669"/>
    <property type="project" value="InterPro"/>
</dbReference>
<accession>A0A6N2S6F7</accession>
<dbReference type="Pfam" id="PF01740">
    <property type="entry name" value="STAS"/>
    <property type="match status" value="1"/>
</dbReference>
<dbReference type="RefSeq" id="WP_070607545.1">
    <property type="nucleotide sequence ID" value="NZ_CACRSW010000008.1"/>
</dbReference>
<comment type="similarity">
    <text evidence="1 2">Belongs to the anti-sigma-factor antagonist family.</text>
</comment>
<reference evidence="4" key="1">
    <citation type="submission" date="2019-11" db="EMBL/GenBank/DDBJ databases">
        <authorList>
            <person name="Feng L."/>
        </authorList>
    </citation>
    <scope>NUCLEOTIDE SEQUENCE</scope>
    <source>
        <strain evidence="4">AvaginalisLFYP127</strain>
    </source>
</reference>
<dbReference type="InterPro" id="IPR002645">
    <property type="entry name" value="STAS_dom"/>
</dbReference>
<dbReference type="SUPFAM" id="SSF52091">
    <property type="entry name" value="SpoIIaa-like"/>
    <property type="match status" value="1"/>
</dbReference>
<dbReference type="InterPro" id="IPR036513">
    <property type="entry name" value="STAS_dom_sf"/>
</dbReference>
<name>A0A6N2S6F7_9FIRM</name>
<evidence type="ECO:0000256" key="1">
    <source>
        <dbReference type="ARBA" id="ARBA00009013"/>
    </source>
</evidence>
<dbReference type="EMBL" id="CACRSW010000008">
    <property type="protein sequence ID" value="VYS87455.1"/>
    <property type="molecule type" value="Genomic_DNA"/>
</dbReference>
<organism evidence="4">
    <name type="scientific">Anaerococcus vaginalis</name>
    <dbReference type="NCBI Taxonomy" id="33037"/>
    <lineage>
        <taxon>Bacteria</taxon>
        <taxon>Bacillati</taxon>
        <taxon>Bacillota</taxon>
        <taxon>Tissierellia</taxon>
        <taxon>Tissierellales</taxon>
        <taxon>Peptoniphilaceae</taxon>
        <taxon>Anaerococcus</taxon>
    </lineage>
</organism>
<dbReference type="Gene3D" id="3.30.750.24">
    <property type="entry name" value="STAS domain"/>
    <property type="match status" value="1"/>
</dbReference>
<gene>
    <name evidence="4" type="primary">rsbV</name>
    <name evidence="4" type="ORF">AVLFYP127_01669</name>
</gene>
<evidence type="ECO:0000256" key="2">
    <source>
        <dbReference type="RuleBase" id="RU003749"/>
    </source>
</evidence>
<feature type="domain" description="STAS" evidence="3">
    <location>
        <begin position="2"/>
        <end position="102"/>
    </location>
</feature>
<dbReference type="NCBIfam" id="TIGR00377">
    <property type="entry name" value="ant_ant_sig"/>
    <property type="match status" value="1"/>
</dbReference>
<protein>
    <recommendedName>
        <fullName evidence="2">Anti-sigma factor antagonist</fullName>
    </recommendedName>
</protein>
<sequence length="102" mass="11991">MFKANIEEKNDHLLVKLIGDLDVYSKEDFSKFCDESLKNTDTDFIIDLEKLDYIDSTGLGMFINIYKDQKEKDKSVKIINPKENIKKLFKITDISDLFEMEE</sequence>
<dbReference type="InterPro" id="IPR003658">
    <property type="entry name" value="Anti-sigma_ant"/>
</dbReference>
<dbReference type="CDD" id="cd07043">
    <property type="entry name" value="STAS_anti-anti-sigma_factors"/>
    <property type="match status" value="1"/>
</dbReference>
<dbReference type="PROSITE" id="PS50801">
    <property type="entry name" value="STAS"/>
    <property type="match status" value="1"/>
</dbReference>
<evidence type="ECO:0000259" key="3">
    <source>
        <dbReference type="PROSITE" id="PS50801"/>
    </source>
</evidence>
<dbReference type="AlphaFoldDB" id="A0A6N2S6F7"/>
<evidence type="ECO:0000313" key="4">
    <source>
        <dbReference type="EMBL" id="VYS87455.1"/>
    </source>
</evidence>
<dbReference type="PANTHER" id="PTHR33495:SF2">
    <property type="entry name" value="ANTI-SIGMA FACTOR ANTAGONIST TM_1081-RELATED"/>
    <property type="match status" value="1"/>
</dbReference>
<proteinExistence type="inferred from homology"/>
<dbReference type="PANTHER" id="PTHR33495">
    <property type="entry name" value="ANTI-SIGMA FACTOR ANTAGONIST TM_1081-RELATED-RELATED"/>
    <property type="match status" value="1"/>
</dbReference>